<dbReference type="PANTHER" id="PTHR37693:SF1">
    <property type="entry name" value="INTEGRAL MEMBRANE PROTEIN"/>
    <property type="match status" value="1"/>
</dbReference>
<keyword evidence="5 6" id="KW-0472">Membrane</keyword>
<feature type="transmembrane region" description="Helical" evidence="6">
    <location>
        <begin position="125"/>
        <end position="146"/>
    </location>
</feature>
<feature type="transmembrane region" description="Helical" evidence="6">
    <location>
        <begin position="231"/>
        <end position="253"/>
    </location>
</feature>
<dbReference type="AlphaFoldDB" id="A0A1L6RA91"/>
<keyword evidence="4 6" id="KW-1133">Transmembrane helix</keyword>
<keyword evidence="8" id="KW-1185">Reference proteome</keyword>
<evidence type="ECO:0000256" key="3">
    <source>
        <dbReference type="ARBA" id="ARBA00022692"/>
    </source>
</evidence>
<reference evidence="7 8" key="1">
    <citation type="submission" date="2016-02" db="EMBL/GenBank/DDBJ databases">
        <title>Complete Genome Sequence of Weissella jogaejeotgali FOL01.</title>
        <authorList>
            <person name="Lee J.-H."/>
            <person name="Ku H.-J."/>
        </authorList>
    </citation>
    <scope>NUCLEOTIDE SEQUENCE [LARGE SCALE GENOMIC DNA]</scope>
    <source>
        <strain evidence="7 8">FOL01</strain>
    </source>
</reference>
<gene>
    <name evidence="6" type="primary">mprF</name>
    <name evidence="7" type="ORF">FOL01_0541</name>
</gene>
<comment type="function">
    <text evidence="6">Catalyzes the transfer of a lysyl group from L-lysyl-tRNA(Lys) to membrane-bound phosphatidylglycerol (PG), which produces lysylphosphatidylglycerol (LPG), a major component of the bacterial membrane with a positive net charge. LPG synthesis contributes to bacterial virulence as it is involved in the resistance mechanism against cationic antimicrobial peptides (CAMP) produces by the host's immune system (defensins, cathelicidins) and by the competing microorganisms.</text>
</comment>
<feature type="transmembrane region" description="Helical" evidence="6">
    <location>
        <begin position="153"/>
        <end position="177"/>
    </location>
</feature>
<dbReference type="GO" id="GO:0046677">
    <property type="term" value="P:response to antibiotic"/>
    <property type="evidence" value="ECO:0007669"/>
    <property type="project" value="UniProtKB-KW"/>
</dbReference>
<keyword evidence="2" id="KW-1003">Cell membrane</keyword>
<evidence type="ECO:0000256" key="6">
    <source>
        <dbReference type="RuleBase" id="RU363042"/>
    </source>
</evidence>
<organism evidence="7 8">
    <name type="scientific">Weissella jogaejeotgali</name>
    <dbReference type="NCBI Taxonomy" id="1631871"/>
    <lineage>
        <taxon>Bacteria</taxon>
        <taxon>Bacillati</taxon>
        <taxon>Bacillota</taxon>
        <taxon>Bacilli</taxon>
        <taxon>Lactobacillales</taxon>
        <taxon>Lactobacillaceae</taxon>
        <taxon>Weissella</taxon>
    </lineage>
</organism>
<protein>
    <recommendedName>
        <fullName evidence="6">Phosphatidylglycerol lysyltransferase</fullName>
        <ecNumber evidence="6">2.3.2.3</ecNumber>
    </recommendedName>
    <alternativeName>
        <fullName evidence="6">Lysylphosphatidylglycerol synthase</fullName>
    </alternativeName>
</protein>
<dbReference type="EC" id="2.3.2.3" evidence="6"/>
<proteinExistence type="inferred from homology"/>
<dbReference type="RefSeq" id="WP_075269256.1">
    <property type="nucleotide sequence ID" value="NZ_CP014332.1"/>
</dbReference>
<dbReference type="EMBL" id="CP014332">
    <property type="protein sequence ID" value="APS41400.1"/>
    <property type="molecule type" value="Genomic_DNA"/>
</dbReference>
<name>A0A1L6RA91_9LACO</name>
<keyword evidence="6" id="KW-0443">Lipid metabolism</keyword>
<feature type="transmembrane region" description="Helical" evidence="6">
    <location>
        <begin position="260"/>
        <end position="281"/>
    </location>
</feature>
<dbReference type="PANTHER" id="PTHR37693">
    <property type="entry name" value="PHOSPHATIDYLGLYCEROL LYSYLTRANSFERASE"/>
    <property type="match status" value="1"/>
</dbReference>
<comment type="catalytic activity">
    <reaction evidence="6">
        <text>L-lysyl-tRNA(Lys) + a 1,2-diacyl-sn-glycero-3-phospho-(1'-sn-glycerol) = a 1,2-diacyl-sn-glycero-3-phospho-1'-(3'-O-L-lysyl)-sn-glycerol + tRNA(Lys)</text>
        <dbReference type="Rhea" id="RHEA:10668"/>
        <dbReference type="Rhea" id="RHEA-COMP:9696"/>
        <dbReference type="Rhea" id="RHEA-COMP:9697"/>
        <dbReference type="ChEBI" id="CHEBI:64716"/>
        <dbReference type="ChEBI" id="CHEBI:75792"/>
        <dbReference type="ChEBI" id="CHEBI:78442"/>
        <dbReference type="ChEBI" id="CHEBI:78529"/>
        <dbReference type="EC" id="2.3.2.3"/>
    </reaction>
</comment>
<feature type="transmembrane region" description="Helical" evidence="6">
    <location>
        <begin position="301"/>
        <end position="329"/>
    </location>
</feature>
<dbReference type="GO" id="GO:0005886">
    <property type="term" value="C:plasma membrane"/>
    <property type="evidence" value="ECO:0007669"/>
    <property type="project" value="UniProtKB-SubCell"/>
</dbReference>
<feature type="transmembrane region" description="Helical" evidence="6">
    <location>
        <begin position="6"/>
        <end position="24"/>
    </location>
</feature>
<evidence type="ECO:0000256" key="1">
    <source>
        <dbReference type="ARBA" id="ARBA00004651"/>
    </source>
</evidence>
<dbReference type="Proteomes" id="UP000185473">
    <property type="component" value="Chromosome"/>
</dbReference>
<dbReference type="STRING" id="1631871.FOL01_0541"/>
<comment type="subcellular location">
    <subcellularLocation>
        <location evidence="1 6">Cell membrane</location>
        <topology evidence="1 6">Multi-pass membrane protein</topology>
    </subcellularLocation>
</comment>
<evidence type="ECO:0000313" key="7">
    <source>
        <dbReference type="EMBL" id="APS41400.1"/>
    </source>
</evidence>
<dbReference type="GO" id="GO:0006629">
    <property type="term" value="P:lipid metabolic process"/>
    <property type="evidence" value="ECO:0007669"/>
    <property type="project" value="UniProtKB-KW"/>
</dbReference>
<keyword evidence="6" id="KW-0808">Transferase</keyword>
<sequence>MTRRNGIVFVLMMVAGIAIFAWSFRDISMDQLMQDLRGTNWWWLLVALLAMVIYLLLESIVVKVFVDDSNEKLSWPDAIRVPLVEQFGNGITPFAAGGQPMQLITLIQAGIDPGRAGSILLMKFVVYQAMIVINFFIAIIVGYQFIADKLKAWSLFVILGFIIHLIVIIALLLAMYWPGLTRMLVKLVFKPIKWIKPTKAVQWQQIVDEKIKNFHSESIRMSHDWGALVKSFVLTLIQLMFYYLIPYFILLALGVSHVNIILVMSLHVLIVMVISLFPIPGGTGGAEIGFSMLFSTFLPNAGLLVCAMALWRIITYYLGMFAGIIAFNIKSKQRG</sequence>
<evidence type="ECO:0000256" key="5">
    <source>
        <dbReference type="ARBA" id="ARBA00023136"/>
    </source>
</evidence>
<accession>A0A1L6RA91</accession>
<evidence type="ECO:0000256" key="4">
    <source>
        <dbReference type="ARBA" id="ARBA00022989"/>
    </source>
</evidence>
<dbReference type="NCBIfam" id="TIGR00374">
    <property type="entry name" value="flippase-like domain"/>
    <property type="match status" value="1"/>
</dbReference>
<comment type="similarity">
    <text evidence="6">Belongs to the LPG synthase family.</text>
</comment>
<dbReference type="OrthoDB" id="9810654at2"/>
<dbReference type="GO" id="GO:0050071">
    <property type="term" value="F:phosphatidylglycerol lysyltransferase activity"/>
    <property type="evidence" value="ECO:0007669"/>
    <property type="project" value="UniProtKB-EC"/>
</dbReference>
<evidence type="ECO:0000313" key="8">
    <source>
        <dbReference type="Proteomes" id="UP000185473"/>
    </source>
</evidence>
<evidence type="ECO:0000256" key="2">
    <source>
        <dbReference type="ARBA" id="ARBA00022475"/>
    </source>
</evidence>
<feature type="transmembrane region" description="Helical" evidence="6">
    <location>
        <begin position="44"/>
        <end position="66"/>
    </location>
</feature>
<dbReference type="InterPro" id="IPR022791">
    <property type="entry name" value="L-PG_synthase/AglD"/>
</dbReference>
<keyword evidence="6" id="KW-0046">Antibiotic resistance</keyword>
<dbReference type="Pfam" id="PF03706">
    <property type="entry name" value="LPG_synthase_TM"/>
    <property type="match status" value="1"/>
</dbReference>
<keyword evidence="3 6" id="KW-0812">Transmembrane</keyword>
<dbReference type="KEGG" id="wjo:FOL01_0541"/>